<dbReference type="AlphaFoldDB" id="A0A9J6GFR1"/>
<evidence type="ECO:0000313" key="2">
    <source>
        <dbReference type="EMBL" id="KAH9373304.1"/>
    </source>
</evidence>
<dbReference type="OrthoDB" id="427960at2759"/>
<comment type="caution">
    <text evidence="2">The sequence shown here is derived from an EMBL/GenBank/DDBJ whole genome shotgun (WGS) entry which is preliminary data.</text>
</comment>
<dbReference type="Proteomes" id="UP000821853">
    <property type="component" value="Chromosome 4"/>
</dbReference>
<reference evidence="2 3" key="1">
    <citation type="journal article" date="2020" name="Cell">
        <title>Large-Scale Comparative Analyses of Tick Genomes Elucidate Their Genetic Diversity and Vector Capacities.</title>
        <authorList>
            <consortium name="Tick Genome and Microbiome Consortium (TIGMIC)"/>
            <person name="Jia N."/>
            <person name="Wang J."/>
            <person name="Shi W."/>
            <person name="Du L."/>
            <person name="Sun Y."/>
            <person name="Zhan W."/>
            <person name="Jiang J.F."/>
            <person name="Wang Q."/>
            <person name="Zhang B."/>
            <person name="Ji P."/>
            <person name="Bell-Sakyi L."/>
            <person name="Cui X.M."/>
            <person name="Yuan T.T."/>
            <person name="Jiang B.G."/>
            <person name="Yang W.F."/>
            <person name="Lam T.T."/>
            <person name="Chang Q.C."/>
            <person name="Ding S.J."/>
            <person name="Wang X.J."/>
            <person name="Zhu J.G."/>
            <person name="Ruan X.D."/>
            <person name="Zhao L."/>
            <person name="Wei J.T."/>
            <person name="Ye R.Z."/>
            <person name="Que T.C."/>
            <person name="Du C.H."/>
            <person name="Zhou Y.H."/>
            <person name="Cheng J.X."/>
            <person name="Dai P.F."/>
            <person name="Guo W.B."/>
            <person name="Han X.H."/>
            <person name="Huang E.J."/>
            <person name="Li L.F."/>
            <person name="Wei W."/>
            <person name="Gao Y.C."/>
            <person name="Liu J.Z."/>
            <person name="Shao H.Z."/>
            <person name="Wang X."/>
            <person name="Wang C.C."/>
            <person name="Yang T.C."/>
            <person name="Huo Q.B."/>
            <person name="Li W."/>
            <person name="Chen H.Y."/>
            <person name="Chen S.E."/>
            <person name="Zhou L.G."/>
            <person name="Ni X.B."/>
            <person name="Tian J.H."/>
            <person name="Sheng Y."/>
            <person name="Liu T."/>
            <person name="Pan Y.S."/>
            <person name="Xia L.Y."/>
            <person name="Li J."/>
            <person name="Zhao F."/>
            <person name="Cao W.C."/>
        </authorList>
    </citation>
    <scope>NUCLEOTIDE SEQUENCE [LARGE SCALE GENOMIC DNA]</scope>
    <source>
        <strain evidence="2">HaeL-2018</strain>
    </source>
</reference>
<sequence>MAAADPSSLTNPPAPCANAMDYDENSGRTIYHPGPWKTLLRQRCVEATQLQPPLLASNSPVHQVSQPLAPPRKVSAPRLPETDYKVVYRPRDGWRLATWSDRQLTHGLQQASNIPQNIFYQQVTLQVQATENLMVASTPTPACAAALSEVTSIQLGTATYALAPYLKPFPGTVRGVITGLDPGTTTQQLPDIIASPRHRIIHARVLGSSTTAVLTFEGPHIPFYVNLYGLQTRCRPYHHSIQCCAVCRDVGHRRDVRPNPDVRICPQCHERDPSDNHQCVSKCKLCSLEHPTASKECRKKLRPPPPPLRVRERLAKLPSSTRITQPQSTPSNTVAAASPPPPPPLAKPWSHVASQHQTPPTDFPPLHPLTQPDLDSQAMITALREENAQLRQPLTAQAERTANLERRLEELLSTTASTPQTTPPPAAPSSANPTPPPNPFTSADIACLESLIRDIGQALSERIAALESQSDLPASPEPKRRIPRKDQAPSASSTAMDESEDEHFSQEHPPQ</sequence>
<proteinExistence type="predicted"/>
<evidence type="ECO:0000313" key="3">
    <source>
        <dbReference type="Proteomes" id="UP000821853"/>
    </source>
</evidence>
<organism evidence="2 3">
    <name type="scientific">Haemaphysalis longicornis</name>
    <name type="common">Bush tick</name>
    <dbReference type="NCBI Taxonomy" id="44386"/>
    <lineage>
        <taxon>Eukaryota</taxon>
        <taxon>Metazoa</taxon>
        <taxon>Ecdysozoa</taxon>
        <taxon>Arthropoda</taxon>
        <taxon>Chelicerata</taxon>
        <taxon>Arachnida</taxon>
        <taxon>Acari</taxon>
        <taxon>Parasitiformes</taxon>
        <taxon>Ixodida</taxon>
        <taxon>Ixodoidea</taxon>
        <taxon>Ixodidae</taxon>
        <taxon>Haemaphysalinae</taxon>
        <taxon>Haemaphysalis</taxon>
    </lineage>
</organism>
<feature type="compositionally biased region" description="Basic and acidic residues" evidence="1">
    <location>
        <begin position="502"/>
        <end position="511"/>
    </location>
</feature>
<feature type="region of interest" description="Disordered" evidence="1">
    <location>
        <begin position="57"/>
        <end position="76"/>
    </location>
</feature>
<gene>
    <name evidence="2" type="ORF">HPB48_018357</name>
</gene>
<keyword evidence="3" id="KW-1185">Reference proteome</keyword>
<feature type="compositionally biased region" description="Basic and acidic residues" evidence="1">
    <location>
        <begin position="477"/>
        <end position="487"/>
    </location>
</feature>
<feature type="compositionally biased region" description="Pro residues" evidence="1">
    <location>
        <begin position="421"/>
        <end position="439"/>
    </location>
</feature>
<dbReference type="VEuPathDB" id="VectorBase:HLOH_054217"/>
<feature type="region of interest" description="Disordered" evidence="1">
    <location>
        <begin position="294"/>
        <end position="372"/>
    </location>
</feature>
<feature type="compositionally biased region" description="Polar residues" evidence="1">
    <location>
        <begin position="318"/>
        <end position="334"/>
    </location>
</feature>
<protein>
    <submittedName>
        <fullName evidence="2">Uncharacterized protein</fullName>
    </submittedName>
</protein>
<dbReference type="EMBL" id="JABSTR010000006">
    <property type="protein sequence ID" value="KAH9373304.1"/>
    <property type="molecule type" value="Genomic_DNA"/>
</dbReference>
<accession>A0A9J6GFR1</accession>
<feature type="region of interest" description="Disordered" evidence="1">
    <location>
        <begin position="466"/>
        <end position="511"/>
    </location>
</feature>
<feature type="region of interest" description="Disordered" evidence="1">
    <location>
        <begin position="414"/>
        <end position="442"/>
    </location>
</feature>
<evidence type="ECO:0000256" key="1">
    <source>
        <dbReference type="SAM" id="MobiDB-lite"/>
    </source>
</evidence>
<feature type="region of interest" description="Disordered" evidence="1">
    <location>
        <begin position="1"/>
        <end position="21"/>
    </location>
</feature>
<feature type="compositionally biased region" description="Polar residues" evidence="1">
    <location>
        <begin position="57"/>
        <end position="66"/>
    </location>
</feature>
<name>A0A9J6GFR1_HAELO</name>